<feature type="transmembrane region" description="Helical" evidence="1">
    <location>
        <begin position="321"/>
        <end position="342"/>
    </location>
</feature>
<reference evidence="3" key="1">
    <citation type="journal article" date="2015" name="BMC Genomics">
        <title>Genomic and transcriptomic analysis of the endophytic fungus Pestalotiopsis fici reveals its lifestyle and high potential for synthesis of natural products.</title>
        <authorList>
            <person name="Wang X."/>
            <person name="Zhang X."/>
            <person name="Liu L."/>
            <person name="Xiang M."/>
            <person name="Wang W."/>
            <person name="Sun X."/>
            <person name="Che Y."/>
            <person name="Guo L."/>
            <person name="Liu G."/>
            <person name="Guo L."/>
            <person name="Wang C."/>
            <person name="Yin W.B."/>
            <person name="Stadler M."/>
            <person name="Zhang X."/>
            <person name="Liu X."/>
        </authorList>
    </citation>
    <scope>NUCLEOTIDE SEQUENCE [LARGE SCALE GENOMIC DNA]</scope>
    <source>
        <strain evidence="3">W106-1 / CGMCC3.15140</strain>
    </source>
</reference>
<accession>W3X5E1</accession>
<protein>
    <submittedName>
        <fullName evidence="2">Uncharacterized protein</fullName>
    </submittedName>
</protein>
<proteinExistence type="predicted"/>
<dbReference type="InParanoid" id="W3X5E1"/>
<name>W3X5E1_PESFW</name>
<evidence type="ECO:0000256" key="1">
    <source>
        <dbReference type="SAM" id="Phobius"/>
    </source>
</evidence>
<dbReference type="eggNOG" id="ENOG502SSG5">
    <property type="taxonomic scope" value="Eukaryota"/>
</dbReference>
<keyword evidence="1" id="KW-0812">Transmembrane</keyword>
<sequence>MLEISTFLLEILRLRLTRFKDRIPSVRLVIPILIVVVGIIMISVTFAGIKGNPYGLIDQCTTQVDADVGGDGVRIAVWVQIGSLLGISILSSFHTSVTGVKEIGAGLILTHLSLSIAMLVQLGQGTLSFADAVIGTMILDAQNMALSIQLGSKETLASRWQVGITTVTQAFGLVVEAIFISKLTSGPSLVTDQCKCLTFFWWGWISNCAKIPSQAAILWTYYACRLIAICQSNFHALWNTKNFDRAQKAENDPKSVLENRLLDNVTYLHMNKYGVAIFKEYPATVTFMYGFYGLFALTSMITTENTMSRYGIRPSSQISSIGQIIALVIAGASVTRAIWLLWRLFKGLDGEAFVRWPLSLEPAKVGLQYQSFWPQFDTFLSPDQLLLGDLVTDEVRPENSILSRNDKPVQPHETQEYYEVSQEESRMAKIKSGLICGLDLITRSKSTHNRLSAASVKRRSFSPDQKFIKERFSSLRSTHPRFESELRCVYMVVSQRVAYDYTLAIGHTTTSAGTLGETSIQPEAGVSFQDVVFFKEVVLDVGLLRILLPIQEDGNFKVSLVPLKKQKTNVTLKLPRAGADA</sequence>
<evidence type="ECO:0000313" key="3">
    <source>
        <dbReference type="Proteomes" id="UP000030651"/>
    </source>
</evidence>
<feature type="transmembrane region" description="Helical" evidence="1">
    <location>
        <begin position="281"/>
        <end position="301"/>
    </location>
</feature>
<dbReference type="AlphaFoldDB" id="W3X5E1"/>
<dbReference type="HOGENOM" id="CLU_469369_0_0_1"/>
<dbReference type="GeneID" id="19273174"/>
<organism evidence="2 3">
    <name type="scientific">Pestalotiopsis fici (strain W106-1 / CGMCC3.15140)</name>
    <dbReference type="NCBI Taxonomy" id="1229662"/>
    <lineage>
        <taxon>Eukaryota</taxon>
        <taxon>Fungi</taxon>
        <taxon>Dikarya</taxon>
        <taxon>Ascomycota</taxon>
        <taxon>Pezizomycotina</taxon>
        <taxon>Sordariomycetes</taxon>
        <taxon>Xylariomycetidae</taxon>
        <taxon>Amphisphaeriales</taxon>
        <taxon>Sporocadaceae</taxon>
        <taxon>Pestalotiopsis</taxon>
    </lineage>
</organism>
<dbReference type="Proteomes" id="UP000030651">
    <property type="component" value="Unassembled WGS sequence"/>
</dbReference>
<dbReference type="RefSeq" id="XP_007834933.1">
    <property type="nucleotide sequence ID" value="XM_007836742.1"/>
</dbReference>
<feature type="transmembrane region" description="Helical" evidence="1">
    <location>
        <begin position="105"/>
        <end position="123"/>
    </location>
</feature>
<keyword evidence="1" id="KW-1133">Transmembrane helix</keyword>
<evidence type="ECO:0000313" key="2">
    <source>
        <dbReference type="EMBL" id="ETS80632.1"/>
    </source>
</evidence>
<gene>
    <name evidence="2" type="ORF">PFICI_08161</name>
</gene>
<feature type="transmembrane region" description="Helical" evidence="1">
    <location>
        <begin position="28"/>
        <end position="49"/>
    </location>
</feature>
<dbReference type="EMBL" id="KI912113">
    <property type="protein sequence ID" value="ETS80632.1"/>
    <property type="molecule type" value="Genomic_DNA"/>
</dbReference>
<dbReference type="KEGG" id="pfy:PFICI_08161"/>
<dbReference type="OrthoDB" id="4834801at2759"/>
<keyword evidence="1" id="KW-0472">Membrane</keyword>
<feature type="transmembrane region" description="Helical" evidence="1">
    <location>
        <begin position="75"/>
        <end position="93"/>
    </location>
</feature>
<keyword evidence="3" id="KW-1185">Reference proteome</keyword>